<comment type="caution">
    <text evidence="1">The sequence shown here is derived from an EMBL/GenBank/DDBJ whole genome shotgun (WGS) entry which is preliminary data.</text>
</comment>
<keyword evidence="2" id="KW-1185">Reference proteome</keyword>
<dbReference type="Proteomes" id="UP000831701">
    <property type="component" value="Chromosome 8"/>
</dbReference>
<name>A0ACB8WM17_9TELE</name>
<protein>
    <submittedName>
        <fullName evidence="1">Uncharacterized protein</fullName>
    </submittedName>
</protein>
<gene>
    <name evidence="1" type="ORF">L3Q82_025864</name>
</gene>
<proteinExistence type="predicted"/>
<reference evidence="1" key="1">
    <citation type="submission" date="2022-04" db="EMBL/GenBank/DDBJ databases">
        <title>Jade perch genome.</title>
        <authorList>
            <person name="Chao B."/>
        </authorList>
    </citation>
    <scope>NUCLEOTIDE SEQUENCE</scope>
    <source>
        <strain evidence="1">CB-2022</strain>
    </source>
</reference>
<sequence length="393" mass="43768">MMHALHKFLFLYALTCFGGNALKSGIINGKKSKGKSMLYMASVQNNRGDHVCGGFLISEDFVVTAAHCDSLKPQSVVLGTYNLKKVDKTMRYSVKKCKHPYYKEPISGRDIMLLKLSRTARMGKKAIKPIQLPSHNMKFKENKKCLVAGWGYTKTEGETADRLHEVDVSTINLEKCQELWHNMLPLNVTCAGGYSTKKGICQLSKKARMNNRVQSVQLPKNEVPIKDKAKCHVAGWGFMRTRGEVVDVLQVVEVPIVDLEVCKTVWNNRGLKLPDNVICAGGYRTDKGFCKGDSGGPLVCGGTAVGVVSFNMMENCDYPNAPNVYTKISKYLPWIKKILHKKDSHGGEIINGKIVPENSMQYMVSLQNNRGQHMYVEDSSSVKTLCSLLHTVN</sequence>
<evidence type="ECO:0000313" key="2">
    <source>
        <dbReference type="Proteomes" id="UP000831701"/>
    </source>
</evidence>
<organism evidence="1 2">
    <name type="scientific">Scortum barcoo</name>
    <name type="common">barcoo grunter</name>
    <dbReference type="NCBI Taxonomy" id="214431"/>
    <lineage>
        <taxon>Eukaryota</taxon>
        <taxon>Metazoa</taxon>
        <taxon>Chordata</taxon>
        <taxon>Craniata</taxon>
        <taxon>Vertebrata</taxon>
        <taxon>Euteleostomi</taxon>
        <taxon>Actinopterygii</taxon>
        <taxon>Neopterygii</taxon>
        <taxon>Teleostei</taxon>
        <taxon>Neoteleostei</taxon>
        <taxon>Acanthomorphata</taxon>
        <taxon>Eupercaria</taxon>
        <taxon>Centrarchiformes</taxon>
        <taxon>Terapontoidei</taxon>
        <taxon>Terapontidae</taxon>
        <taxon>Scortum</taxon>
    </lineage>
</organism>
<accession>A0ACB8WM17</accession>
<dbReference type="EMBL" id="CM041538">
    <property type="protein sequence ID" value="KAI3368883.1"/>
    <property type="molecule type" value="Genomic_DNA"/>
</dbReference>
<evidence type="ECO:0000313" key="1">
    <source>
        <dbReference type="EMBL" id="KAI3368883.1"/>
    </source>
</evidence>